<organism evidence="8 9">
    <name type="scientific">Datura stramonium</name>
    <name type="common">Jimsonweed</name>
    <name type="synonym">Common thornapple</name>
    <dbReference type="NCBI Taxonomy" id="4076"/>
    <lineage>
        <taxon>Eukaryota</taxon>
        <taxon>Viridiplantae</taxon>
        <taxon>Streptophyta</taxon>
        <taxon>Embryophyta</taxon>
        <taxon>Tracheophyta</taxon>
        <taxon>Spermatophyta</taxon>
        <taxon>Magnoliopsida</taxon>
        <taxon>eudicotyledons</taxon>
        <taxon>Gunneridae</taxon>
        <taxon>Pentapetalae</taxon>
        <taxon>asterids</taxon>
        <taxon>lamiids</taxon>
        <taxon>Solanales</taxon>
        <taxon>Solanaceae</taxon>
        <taxon>Solanoideae</taxon>
        <taxon>Datureae</taxon>
        <taxon>Datura</taxon>
    </lineage>
</organism>
<dbReference type="PANTHER" id="PTHR45665:SF37">
    <property type="entry name" value="AQUAPORIN TIP2-3-RELATED"/>
    <property type="match status" value="1"/>
</dbReference>
<keyword evidence="2 6" id="KW-0812">Transmembrane</keyword>
<keyword evidence="3" id="KW-0677">Repeat</keyword>
<dbReference type="Gene3D" id="1.20.1080.10">
    <property type="entry name" value="Glycerol uptake facilitator protein"/>
    <property type="match status" value="1"/>
</dbReference>
<feature type="transmembrane region" description="Helical" evidence="7">
    <location>
        <begin position="137"/>
        <end position="161"/>
    </location>
</feature>
<dbReference type="EMBL" id="JACEIK010000023">
    <property type="protein sequence ID" value="MCD7446924.1"/>
    <property type="molecule type" value="Genomic_DNA"/>
</dbReference>
<accession>A0ABS8RJY9</accession>
<dbReference type="Pfam" id="PF00230">
    <property type="entry name" value="MIP"/>
    <property type="match status" value="1"/>
</dbReference>
<evidence type="ECO:0000256" key="1">
    <source>
        <dbReference type="ARBA" id="ARBA00004127"/>
    </source>
</evidence>
<dbReference type="PRINTS" id="PR00783">
    <property type="entry name" value="MINTRINSICP"/>
</dbReference>
<sequence length="163" mass="17128">MSALERYKLTSDAALDPEAGLLAVAVAHAFELFGGVSMAANISGGHFESSFHLWIGCWWQHNCVDWFLTALPNCLAPQLLASSSNLSLMDWYVFAIPTDGVGAGLSGFEGVVMEIVITFALVYTVYATAADLKKGSLGTIAPIAIGFIVGANILAASPFVVGQ</sequence>
<dbReference type="InterPro" id="IPR000425">
    <property type="entry name" value="MIP"/>
</dbReference>
<evidence type="ECO:0008006" key="10">
    <source>
        <dbReference type="Google" id="ProtNLM"/>
    </source>
</evidence>
<feature type="transmembrane region" description="Helical" evidence="7">
    <location>
        <begin position="101"/>
        <end position="125"/>
    </location>
</feature>
<comment type="caution">
    <text evidence="8">The sequence shown here is derived from an EMBL/GenBank/DDBJ whole genome shotgun (WGS) entry which is preliminary data.</text>
</comment>
<evidence type="ECO:0000313" key="8">
    <source>
        <dbReference type="EMBL" id="MCD7446924.1"/>
    </source>
</evidence>
<evidence type="ECO:0000256" key="6">
    <source>
        <dbReference type="RuleBase" id="RU000477"/>
    </source>
</evidence>
<dbReference type="Proteomes" id="UP000823775">
    <property type="component" value="Unassembled WGS sequence"/>
</dbReference>
<reference evidence="8 9" key="1">
    <citation type="journal article" date="2021" name="BMC Genomics">
        <title>Datura genome reveals duplications of psychoactive alkaloid biosynthetic genes and high mutation rate following tissue culture.</title>
        <authorList>
            <person name="Rajewski A."/>
            <person name="Carter-House D."/>
            <person name="Stajich J."/>
            <person name="Litt A."/>
        </authorList>
    </citation>
    <scope>NUCLEOTIDE SEQUENCE [LARGE SCALE GENOMIC DNA]</scope>
    <source>
        <strain evidence="8">AR-01</strain>
    </source>
</reference>
<keyword evidence="6" id="KW-0813">Transport</keyword>
<evidence type="ECO:0000256" key="5">
    <source>
        <dbReference type="ARBA" id="ARBA00023136"/>
    </source>
</evidence>
<comment type="subcellular location">
    <subcellularLocation>
        <location evidence="1">Endomembrane system</location>
        <topology evidence="1">Multi-pass membrane protein</topology>
    </subcellularLocation>
</comment>
<dbReference type="SUPFAM" id="SSF81338">
    <property type="entry name" value="Aquaporin-like"/>
    <property type="match status" value="1"/>
</dbReference>
<evidence type="ECO:0000256" key="7">
    <source>
        <dbReference type="SAM" id="Phobius"/>
    </source>
</evidence>
<dbReference type="PANTHER" id="PTHR45665">
    <property type="entry name" value="AQUAPORIN-8"/>
    <property type="match status" value="1"/>
</dbReference>
<evidence type="ECO:0000256" key="3">
    <source>
        <dbReference type="ARBA" id="ARBA00022737"/>
    </source>
</evidence>
<proteinExistence type="inferred from homology"/>
<keyword evidence="9" id="KW-1185">Reference proteome</keyword>
<keyword evidence="5 7" id="KW-0472">Membrane</keyword>
<evidence type="ECO:0000313" key="9">
    <source>
        <dbReference type="Proteomes" id="UP000823775"/>
    </source>
</evidence>
<gene>
    <name evidence="8" type="ORF">HAX54_018895</name>
</gene>
<keyword evidence="4 7" id="KW-1133">Transmembrane helix</keyword>
<evidence type="ECO:0000256" key="4">
    <source>
        <dbReference type="ARBA" id="ARBA00022989"/>
    </source>
</evidence>
<dbReference type="InterPro" id="IPR034294">
    <property type="entry name" value="Aquaporin_transptr"/>
</dbReference>
<name>A0ABS8RJY9_DATST</name>
<dbReference type="InterPro" id="IPR023271">
    <property type="entry name" value="Aquaporin-like"/>
</dbReference>
<comment type="similarity">
    <text evidence="6">Belongs to the MIP/aquaporin (TC 1.A.8) family.</text>
</comment>
<evidence type="ECO:0000256" key="2">
    <source>
        <dbReference type="ARBA" id="ARBA00022692"/>
    </source>
</evidence>
<protein>
    <recommendedName>
        <fullName evidence="10">Tonoplast intrinsic protein</fullName>
    </recommendedName>
</protein>